<protein>
    <submittedName>
        <fullName evidence="9">C-type cytochrome</fullName>
    </submittedName>
</protein>
<reference evidence="9 10" key="1">
    <citation type="journal article" date="2016" name="J. Microbiol.">
        <title>Dankookia rubra gen. nov., sp. nov., an alphaproteobacterium isolated from sediment of a shallow stream.</title>
        <authorList>
            <person name="Kim W.H."/>
            <person name="Kim D.H."/>
            <person name="Kang K."/>
            <person name="Ahn T.Y."/>
        </authorList>
    </citation>
    <scope>NUCLEOTIDE SEQUENCE [LARGE SCALE GENOMIC DNA]</scope>
    <source>
        <strain evidence="9 10">JCM30602</strain>
    </source>
</reference>
<evidence type="ECO:0000256" key="7">
    <source>
        <dbReference type="SAM" id="SignalP"/>
    </source>
</evidence>
<evidence type="ECO:0000256" key="1">
    <source>
        <dbReference type="ARBA" id="ARBA00022448"/>
    </source>
</evidence>
<dbReference type="GO" id="GO:0009055">
    <property type="term" value="F:electron transfer activity"/>
    <property type="evidence" value="ECO:0007669"/>
    <property type="project" value="InterPro"/>
</dbReference>
<evidence type="ECO:0000256" key="6">
    <source>
        <dbReference type="PROSITE-ProRule" id="PRU00433"/>
    </source>
</evidence>
<evidence type="ECO:0000256" key="4">
    <source>
        <dbReference type="ARBA" id="ARBA00022982"/>
    </source>
</evidence>
<dbReference type="OrthoDB" id="9805828at2"/>
<evidence type="ECO:0000256" key="5">
    <source>
        <dbReference type="ARBA" id="ARBA00023004"/>
    </source>
</evidence>
<organism evidence="9 10">
    <name type="scientific">Dankookia rubra</name>
    <dbReference type="NCBI Taxonomy" id="1442381"/>
    <lineage>
        <taxon>Bacteria</taxon>
        <taxon>Pseudomonadati</taxon>
        <taxon>Pseudomonadota</taxon>
        <taxon>Alphaproteobacteria</taxon>
        <taxon>Acetobacterales</taxon>
        <taxon>Roseomonadaceae</taxon>
        <taxon>Dankookia</taxon>
    </lineage>
</organism>
<dbReference type="GO" id="GO:0046872">
    <property type="term" value="F:metal ion binding"/>
    <property type="evidence" value="ECO:0007669"/>
    <property type="project" value="UniProtKB-KW"/>
</dbReference>
<dbReference type="Gene3D" id="1.10.760.10">
    <property type="entry name" value="Cytochrome c-like domain"/>
    <property type="match status" value="1"/>
</dbReference>
<proteinExistence type="predicted"/>
<dbReference type="PRINTS" id="PR00604">
    <property type="entry name" value="CYTCHRMECIAB"/>
</dbReference>
<feature type="chain" id="PRO_5021025814" evidence="7">
    <location>
        <begin position="19"/>
        <end position="127"/>
    </location>
</feature>
<dbReference type="InterPro" id="IPR002327">
    <property type="entry name" value="Cyt_c_1A/1B"/>
</dbReference>
<evidence type="ECO:0000256" key="3">
    <source>
        <dbReference type="ARBA" id="ARBA00022723"/>
    </source>
</evidence>
<comment type="caution">
    <text evidence="9">The sequence shown here is derived from an EMBL/GenBank/DDBJ whole genome shotgun (WGS) entry which is preliminary data.</text>
</comment>
<dbReference type="InterPro" id="IPR036909">
    <property type="entry name" value="Cyt_c-like_dom_sf"/>
</dbReference>
<feature type="domain" description="Cytochrome c" evidence="8">
    <location>
        <begin position="16"/>
        <end position="120"/>
    </location>
</feature>
<feature type="signal peptide" evidence="7">
    <location>
        <begin position="1"/>
        <end position="18"/>
    </location>
</feature>
<keyword evidence="2 6" id="KW-0349">Heme</keyword>
<dbReference type="Pfam" id="PF00034">
    <property type="entry name" value="Cytochrom_C"/>
    <property type="match status" value="1"/>
</dbReference>
<dbReference type="EMBL" id="SMSJ01000062">
    <property type="protein sequence ID" value="TDH59544.1"/>
    <property type="molecule type" value="Genomic_DNA"/>
</dbReference>
<dbReference type="InterPro" id="IPR009056">
    <property type="entry name" value="Cyt_c-like_dom"/>
</dbReference>
<dbReference type="PROSITE" id="PS51007">
    <property type="entry name" value="CYTC"/>
    <property type="match status" value="1"/>
</dbReference>
<evidence type="ECO:0000313" key="9">
    <source>
        <dbReference type="EMBL" id="TDH59544.1"/>
    </source>
</evidence>
<dbReference type="GO" id="GO:0020037">
    <property type="term" value="F:heme binding"/>
    <property type="evidence" value="ECO:0007669"/>
    <property type="project" value="InterPro"/>
</dbReference>
<dbReference type="SUPFAM" id="SSF46626">
    <property type="entry name" value="Cytochrome c"/>
    <property type="match status" value="1"/>
</dbReference>
<name>A0A4R5Q996_9PROT</name>
<keyword evidence="4" id="KW-0249">Electron transport</keyword>
<evidence type="ECO:0000313" key="10">
    <source>
        <dbReference type="Proteomes" id="UP000295096"/>
    </source>
</evidence>
<dbReference type="PANTHER" id="PTHR11961">
    <property type="entry name" value="CYTOCHROME C"/>
    <property type="match status" value="1"/>
</dbReference>
<dbReference type="RefSeq" id="WP_133291655.1">
    <property type="nucleotide sequence ID" value="NZ_SMSJ01000062.1"/>
</dbReference>
<keyword evidence="1" id="KW-0813">Transport</keyword>
<accession>A0A4R5Q996</accession>
<keyword evidence="7" id="KW-0732">Signal</keyword>
<keyword evidence="10" id="KW-1185">Reference proteome</keyword>
<dbReference type="AlphaFoldDB" id="A0A4R5Q996"/>
<evidence type="ECO:0000259" key="8">
    <source>
        <dbReference type="PROSITE" id="PS51007"/>
    </source>
</evidence>
<dbReference type="Proteomes" id="UP000295096">
    <property type="component" value="Unassembled WGS sequence"/>
</dbReference>
<keyword evidence="5 6" id="KW-0408">Iron</keyword>
<gene>
    <name evidence="9" type="ORF">E2C06_26820</name>
</gene>
<keyword evidence="3 6" id="KW-0479">Metal-binding</keyword>
<sequence length="127" mass="12825">MRRAAVLLAMLWPGLALAAEGREVFEARCAGCHAAAPGAPPGPGPNLAGVVGRRVAGDAAFDYSPALLAAREAGVAWDGALLQRFLADPEDMFPGLWMGANGLRDAADRAAVAAFLAGNGAGAGRND</sequence>
<evidence type="ECO:0000256" key="2">
    <source>
        <dbReference type="ARBA" id="ARBA00022617"/>
    </source>
</evidence>